<proteinExistence type="predicted"/>
<sequence>MIITLDNAYQSELLLQPARNSAGELKGLDIVVNFTGVGSEVRIPTELVIPRLSEAEELALFNEKLQLLDTCKLFFIQHQLIAWINITPVIVEFLLSNGNAVSILERYPFLEFTVNENYPGLNNGKDDLQLARMAIHFPLVLANFGAGAASLKAVYDGLFKRVILDKGFIQQRPQELSFEPFMRAILWQITPHCQSVIVSGIDDHALLQRVLSFNFGAMQGALWPAVSAEHVTTLVQQR</sequence>
<evidence type="ECO:0000259" key="1">
    <source>
        <dbReference type="Pfam" id="PF00563"/>
    </source>
</evidence>
<dbReference type="InterPro" id="IPR035919">
    <property type="entry name" value="EAL_sf"/>
</dbReference>
<feature type="domain" description="EAL" evidence="1">
    <location>
        <begin position="134"/>
        <end position="223"/>
    </location>
</feature>
<evidence type="ECO:0000313" key="2">
    <source>
        <dbReference type="EMBL" id="KJN28284.1"/>
    </source>
</evidence>
<protein>
    <submittedName>
        <fullName evidence="2">Cyclic di-GMP regulator CdgR</fullName>
    </submittedName>
</protein>
<dbReference type="RefSeq" id="WP_045285281.1">
    <property type="nucleotide sequence ID" value="NZ_JZYX01000014.1"/>
</dbReference>
<comment type="caution">
    <text evidence="2">The sequence shown here is derived from an EMBL/GenBank/DDBJ whole genome shotgun (WGS) entry which is preliminary data.</text>
</comment>
<accession>A0A0F1B4Q4</accession>
<dbReference type="SUPFAM" id="SSF141868">
    <property type="entry name" value="EAL domain-like"/>
    <property type="match status" value="1"/>
</dbReference>
<dbReference type="Proteomes" id="UP000033352">
    <property type="component" value="Unassembled WGS sequence"/>
</dbReference>
<dbReference type="AlphaFoldDB" id="A0A0F1B4Q4"/>
<dbReference type="Pfam" id="PF00563">
    <property type="entry name" value="EAL"/>
    <property type="match status" value="1"/>
</dbReference>
<dbReference type="EMBL" id="JZYX01000014">
    <property type="protein sequence ID" value="KJN28284.1"/>
    <property type="molecule type" value="Genomic_DNA"/>
</dbReference>
<evidence type="ECO:0000313" key="3">
    <source>
        <dbReference type="Proteomes" id="UP000033352"/>
    </source>
</evidence>
<reference evidence="2 3" key="1">
    <citation type="submission" date="2015-03" db="EMBL/GenBank/DDBJ databases">
        <authorList>
            <person name="McCorrison J."/>
            <person name="Sanka R."/>
            <person name="Adams M."/>
            <person name="Brinkac L."/>
            <person name="Nierman W."/>
            <person name="Sutton G."/>
            <person name="Nelson K."/>
            <person name="Kiedrowski L."/>
            <person name="Guerrero D."/>
            <person name="Bonomo R."/>
        </authorList>
    </citation>
    <scope>NUCLEOTIDE SEQUENCE [LARGE SCALE GENOMIC DNA]</scope>
    <source>
        <strain evidence="2 3">35699</strain>
    </source>
</reference>
<gene>
    <name evidence="2" type="ORF">SS37_08585</name>
</gene>
<dbReference type="PATRIC" id="fig|1619248.3.peg.758"/>
<dbReference type="Gene3D" id="3.20.20.450">
    <property type="entry name" value="EAL domain"/>
    <property type="match status" value="1"/>
</dbReference>
<organism evidence="2 3">
    <name type="scientific">Enterobacter sichuanensis</name>
    <dbReference type="NCBI Taxonomy" id="2071710"/>
    <lineage>
        <taxon>Bacteria</taxon>
        <taxon>Pseudomonadati</taxon>
        <taxon>Pseudomonadota</taxon>
        <taxon>Gammaproteobacteria</taxon>
        <taxon>Enterobacterales</taxon>
        <taxon>Enterobacteriaceae</taxon>
        <taxon>Enterobacter</taxon>
        <taxon>Enterobacter cloacae complex</taxon>
    </lineage>
</organism>
<name>A0A0F1B4Q4_9ENTR</name>
<dbReference type="InterPro" id="IPR001633">
    <property type="entry name" value="EAL_dom"/>
</dbReference>
<dbReference type="OrthoDB" id="8552213at2"/>